<feature type="region of interest" description="Disordered" evidence="1">
    <location>
        <begin position="1"/>
        <end position="25"/>
    </location>
</feature>
<accession>A0A371NRK0</accession>
<dbReference type="EMBL" id="QUAB01000045">
    <property type="protein sequence ID" value="REJ04788.1"/>
    <property type="molecule type" value="Genomic_DNA"/>
</dbReference>
<gene>
    <name evidence="3" type="ORF">DY023_12805</name>
</gene>
<reference evidence="3 4" key="1">
    <citation type="submission" date="2018-08" db="EMBL/GenBank/DDBJ databases">
        <title>Isolation, diversity and antifungal activity of Actinobacteria from cow dung.</title>
        <authorList>
            <person name="Ling L."/>
        </authorList>
    </citation>
    <scope>NUCLEOTIDE SEQUENCE [LARGE SCALE GENOMIC DNA]</scope>
    <source>
        <strain evidence="3 4">NEAU-LLE</strain>
    </source>
</reference>
<organism evidence="3 4">
    <name type="scientific">Microbacterium bovistercoris</name>
    <dbReference type="NCBI Taxonomy" id="2293570"/>
    <lineage>
        <taxon>Bacteria</taxon>
        <taxon>Bacillati</taxon>
        <taxon>Actinomycetota</taxon>
        <taxon>Actinomycetes</taxon>
        <taxon>Micrococcales</taxon>
        <taxon>Microbacteriaceae</taxon>
        <taxon>Microbacterium</taxon>
    </lineage>
</organism>
<keyword evidence="2" id="KW-1133">Transmembrane helix</keyword>
<evidence type="ECO:0000313" key="4">
    <source>
        <dbReference type="Proteomes" id="UP000262172"/>
    </source>
</evidence>
<feature type="transmembrane region" description="Helical" evidence="2">
    <location>
        <begin position="47"/>
        <end position="74"/>
    </location>
</feature>
<comment type="caution">
    <text evidence="3">The sequence shown here is derived from an EMBL/GenBank/DDBJ whole genome shotgun (WGS) entry which is preliminary data.</text>
</comment>
<evidence type="ECO:0000256" key="1">
    <source>
        <dbReference type="SAM" id="MobiDB-lite"/>
    </source>
</evidence>
<dbReference type="Proteomes" id="UP000262172">
    <property type="component" value="Unassembled WGS sequence"/>
</dbReference>
<keyword evidence="2" id="KW-0472">Membrane</keyword>
<dbReference type="AlphaFoldDB" id="A0A371NRK0"/>
<keyword evidence="4" id="KW-1185">Reference proteome</keyword>
<dbReference type="OrthoDB" id="5069078at2"/>
<keyword evidence="2" id="KW-0812">Transmembrane</keyword>
<proteinExistence type="predicted"/>
<dbReference type="RefSeq" id="WP_116242726.1">
    <property type="nucleotide sequence ID" value="NZ_QUAB01000045.1"/>
</dbReference>
<evidence type="ECO:0000313" key="3">
    <source>
        <dbReference type="EMBL" id="REJ04788.1"/>
    </source>
</evidence>
<sequence>MSESLDDLLDRSAPAVSDRGPGRDAALAQMVRDARDTERPRRGRRRVALLSGLATVLLVGTAGIATAASDWLWIRGLENPDRSYTYVSPTWGECEIRVSHFDMTNPVVEAEVNRIVDEWFADTDVEAAAAPHVAKYLTQLESDQKSASDPITDPRLPDLNAWTAHEQALGEAIHDELESHGFGGDDARFTWSSNFSQVHCENEDWGADD</sequence>
<name>A0A371NRK0_9MICO</name>
<evidence type="ECO:0000256" key="2">
    <source>
        <dbReference type="SAM" id="Phobius"/>
    </source>
</evidence>
<protein>
    <submittedName>
        <fullName evidence="3">Uncharacterized protein</fullName>
    </submittedName>
</protein>